<evidence type="ECO:0000256" key="1">
    <source>
        <dbReference type="SAM" id="MobiDB-lite"/>
    </source>
</evidence>
<dbReference type="EMBL" id="RYFI01000002">
    <property type="protein sequence ID" value="RXF75174.1"/>
    <property type="molecule type" value="Genomic_DNA"/>
</dbReference>
<feature type="region of interest" description="Disordered" evidence="1">
    <location>
        <begin position="306"/>
        <end position="334"/>
    </location>
</feature>
<proteinExistence type="predicted"/>
<dbReference type="OrthoDB" id="9816424at2"/>
<dbReference type="InterPro" id="IPR027417">
    <property type="entry name" value="P-loop_NTPase"/>
</dbReference>
<feature type="compositionally biased region" description="Low complexity" evidence="1">
    <location>
        <begin position="315"/>
        <end position="326"/>
    </location>
</feature>
<reference evidence="2 3" key="1">
    <citation type="submission" date="2018-12" db="EMBL/GenBank/DDBJ databases">
        <title>bacterium Hansschlegelia zhihuaiae S113.</title>
        <authorList>
            <person name="He J."/>
        </authorList>
    </citation>
    <scope>NUCLEOTIDE SEQUENCE [LARGE SCALE GENOMIC DNA]</scope>
    <source>
        <strain evidence="2 3">S 113</strain>
    </source>
</reference>
<dbReference type="SUPFAM" id="SSF52540">
    <property type="entry name" value="P-loop containing nucleoside triphosphate hydrolases"/>
    <property type="match status" value="1"/>
</dbReference>
<dbReference type="RefSeq" id="WP_128776164.1">
    <property type="nucleotide sequence ID" value="NZ_RYFI01000002.1"/>
</dbReference>
<dbReference type="Proteomes" id="UP000289708">
    <property type="component" value="Unassembled WGS sequence"/>
</dbReference>
<name>A0A4Q0MN55_9HYPH</name>
<feature type="compositionally biased region" description="Pro residues" evidence="1">
    <location>
        <begin position="469"/>
        <end position="478"/>
    </location>
</feature>
<gene>
    <name evidence="2" type="ORF">EK403_03785</name>
</gene>
<dbReference type="SUPFAM" id="SSF48452">
    <property type="entry name" value="TPR-like"/>
    <property type="match status" value="1"/>
</dbReference>
<organism evidence="2 3">
    <name type="scientific">Hansschlegelia zhihuaiae</name>
    <dbReference type="NCBI Taxonomy" id="405005"/>
    <lineage>
        <taxon>Bacteria</taxon>
        <taxon>Pseudomonadati</taxon>
        <taxon>Pseudomonadota</taxon>
        <taxon>Alphaproteobacteria</taxon>
        <taxon>Hyphomicrobiales</taxon>
        <taxon>Methylopilaceae</taxon>
        <taxon>Hansschlegelia</taxon>
    </lineage>
</organism>
<feature type="compositionally biased region" description="Low complexity" evidence="1">
    <location>
        <begin position="452"/>
        <end position="468"/>
    </location>
</feature>
<evidence type="ECO:0000313" key="2">
    <source>
        <dbReference type="EMBL" id="RXF75174.1"/>
    </source>
</evidence>
<sequence length="478" mass="51599">MRKALLVLGMHRSGTSAMAGALDRMGATVGTQLVGPGRNNAGGYYESRPILNAMEELLQACGSFWHDWRPLDLSAAPDDELAAIREKLLKHLDDEFGAASLFTVKDPRNCRAVGFWRDLLQSFDSEVFAIVVVRRPTAVWRSLEIRNGIGFDKAALLWLRHMLDAEAATRDVPRVFIDYDALLTDPYATLVRVGEVLGESWTADAVSERLAEHIKPSLRHHAGDADRKSELDALAPWFNVVWETLARYAAEGRTDGDEATLDAVAADFARCSAPFAQHFAAIEQLVAGLERDLGRIRSVAEQAAARLAPAPPAKPRQAAAPATEPAAPKRPDPVAQAAFARSREALAGDRAEEALAAAREAAEKAPDHAGFATHLGHLLLRAGLRDEARAALVSAVERAPDLAAAQFRLAQLEHADGRLTEALDRIGRAMALRPGEASYVEFASRLSRKARAATARAKPVESAAAEPAEPAPETTPPE</sequence>
<comment type="caution">
    <text evidence="2">The sequence shown here is derived from an EMBL/GenBank/DDBJ whole genome shotgun (WGS) entry which is preliminary data.</text>
</comment>
<protein>
    <submittedName>
        <fullName evidence="2">Uncharacterized protein</fullName>
    </submittedName>
</protein>
<dbReference type="InterPro" id="IPR011990">
    <property type="entry name" value="TPR-like_helical_dom_sf"/>
</dbReference>
<keyword evidence="3" id="KW-1185">Reference proteome</keyword>
<feature type="region of interest" description="Disordered" evidence="1">
    <location>
        <begin position="451"/>
        <end position="478"/>
    </location>
</feature>
<dbReference type="Gene3D" id="1.25.40.10">
    <property type="entry name" value="Tetratricopeptide repeat domain"/>
    <property type="match status" value="1"/>
</dbReference>
<accession>A0A4Q0MN55</accession>
<dbReference type="Gene3D" id="3.40.50.300">
    <property type="entry name" value="P-loop containing nucleotide triphosphate hydrolases"/>
    <property type="match status" value="1"/>
</dbReference>
<evidence type="ECO:0000313" key="3">
    <source>
        <dbReference type="Proteomes" id="UP000289708"/>
    </source>
</evidence>
<dbReference type="AlphaFoldDB" id="A0A4Q0MN55"/>